<dbReference type="EMBL" id="BSUZ01000001">
    <property type="protein sequence ID" value="GMA89311.1"/>
    <property type="molecule type" value="Genomic_DNA"/>
</dbReference>
<dbReference type="CDD" id="cd11478">
    <property type="entry name" value="SLC5sbd_u2"/>
    <property type="match status" value="1"/>
</dbReference>
<evidence type="ECO:0000313" key="9">
    <source>
        <dbReference type="Proteomes" id="UP001157017"/>
    </source>
</evidence>
<dbReference type="PROSITE" id="PS50283">
    <property type="entry name" value="NA_SOLUT_SYMP_3"/>
    <property type="match status" value="1"/>
</dbReference>
<dbReference type="PANTHER" id="PTHR11819:SF195">
    <property type="entry name" value="SODIUM_GLUCOSE COTRANSPORTER 4"/>
    <property type="match status" value="1"/>
</dbReference>
<evidence type="ECO:0000256" key="4">
    <source>
        <dbReference type="ARBA" id="ARBA00022989"/>
    </source>
</evidence>
<organism evidence="8 9">
    <name type="scientific">Angustibacter aerolatus</name>
    <dbReference type="NCBI Taxonomy" id="1162965"/>
    <lineage>
        <taxon>Bacteria</taxon>
        <taxon>Bacillati</taxon>
        <taxon>Actinomycetota</taxon>
        <taxon>Actinomycetes</taxon>
        <taxon>Kineosporiales</taxon>
        <taxon>Kineosporiaceae</taxon>
    </lineage>
</organism>
<dbReference type="InterPro" id="IPR001734">
    <property type="entry name" value="Na/solute_symporter"/>
</dbReference>
<keyword evidence="5 7" id="KW-0472">Membrane</keyword>
<keyword evidence="9" id="KW-1185">Reference proteome</keyword>
<feature type="transmembrane region" description="Helical" evidence="7">
    <location>
        <begin position="449"/>
        <end position="468"/>
    </location>
</feature>
<dbReference type="Proteomes" id="UP001157017">
    <property type="component" value="Unassembled WGS sequence"/>
</dbReference>
<gene>
    <name evidence="8" type="ORF">GCM10025868_45610</name>
</gene>
<evidence type="ECO:0000256" key="7">
    <source>
        <dbReference type="SAM" id="Phobius"/>
    </source>
</evidence>
<evidence type="ECO:0000256" key="2">
    <source>
        <dbReference type="ARBA" id="ARBA00006434"/>
    </source>
</evidence>
<comment type="caution">
    <text evidence="8">The sequence shown here is derived from an EMBL/GenBank/DDBJ whole genome shotgun (WGS) entry which is preliminary data.</text>
</comment>
<feature type="transmembrane region" description="Helical" evidence="7">
    <location>
        <begin position="20"/>
        <end position="42"/>
    </location>
</feature>
<dbReference type="InterPro" id="IPR038377">
    <property type="entry name" value="Na/Glc_symporter_sf"/>
</dbReference>
<feature type="transmembrane region" description="Helical" evidence="7">
    <location>
        <begin position="168"/>
        <end position="187"/>
    </location>
</feature>
<protein>
    <submittedName>
        <fullName evidence="8">Sodium:solute symporter</fullName>
    </submittedName>
</protein>
<evidence type="ECO:0000256" key="6">
    <source>
        <dbReference type="RuleBase" id="RU362091"/>
    </source>
</evidence>
<sequence length="546" mass="59177">MRLDAPGRAPRRDGRHRAEAAPLDTVLLVIYFVFVIGIGFALKRAVRSSTDFFLSGRSLPPWITGLAFVSANLGAIEILGQAASGAQYGAATVHYYWIGAIPAMVFLGIVMMPFYYGSKVRSVPEYLRLRYDAKAHLINAITFVLSSVLIAGVNLFALATVVEALLGIPLWVAIVLSAAFVLSLHPARRPAQRDLQRGHAVLRDPRRAHPAGVRLGAQHRRRRRAVRPAARHRGGAFVSAWQGTGIGGDSPLGDWFGIVAGLGFCLGFGYWTTNFAEVQRAMSARNEAAARLTPIIAAIPKAFIPLVVVLPGMAAAVIFPKIGEDPTYTNAIPALMAKFLPPGVLGVAVTGLVAAFMAGMAANVGSFNAVFTYDIYQDYIKKDEPDLHYLRIGRVVTVAGVVIGIGTAFIATQFSNISNYIQVLFSFFNVPLFTAFIIGMFWKRASRSAGFWGILVGTIVSVGTYALYKTDHLAFRSDLQESLLGLDRRVRGRRPGDGDRVGARPAQDRRAGSRAWCGAWPSERWTPRPTASRCGSARCRWASASS</sequence>
<keyword evidence="3 7" id="KW-0812">Transmembrane</keyword>
<dbReference type="PANTHER" id="PTHR11819">
    <property type="entry name" value="SOLUTE CARRIER FAMILY 5"/>
    <property type="match status" value="1"/>
</dbReference>
<feature type="transmembrane region" description="Helical" evidence="7">
    <location>
        <begin position="343"/>
        <end position="371"/>
    </location>
</feature>
<feature type="transmembrane region" description="Helical" evidence="7">
    <location>
        <begin position="62"/>
        <end position="83"/>
    </location>
</feature>
<feature type="transmembrane region" description="Helical" evidence="7">
    <location>
        <begin position="392"/>
        <end position="414"/>
    </location>
</feature>
<evidence type="ECO:0000256" key="1">
    <source>
        <dbReference type="ARBA" id="ARBA00004141"/>
    </source>
</evidence>
<dbReference type="Pfam" id="PF00474">
    <property type="entry name" value="SSF"/>
    <property type="match status" value="2"/>
</dbReference>
<comment type="subcellular location">
    <subcellularLocation>
        <location evidence="1">Membrane</location>
        <topology evidence="1">Multi-pass membrane protein</topology>
    </subcellularLocation>
</comment>
<feature type="transmembrane region" description="Helical" evidence="7">
    <location>
        <begin position="137"/>
        <end position="162"/>
    </location>
</feature>
<name>A0ABQ6JP08_9ACTN</name>
<comment type="similarity">
    <text evidence="2 6">Belongs to the sodium:solute symporter (SSF) (TC 2.A.21) family.</text>
</comment>
<feature type="transmembrane region" description="Helical" evidence="7">
    <location>
        <begin position="302"/>
        <end position="323"/>
    </location>
</feature>
<evidence type="ECO:0000313" key="8">
    <source>
        <dbReference type="EMBL" id="GMA89311.1"/>
    </source>
</evidence>
<accession>A0ABQ6JP08</accession>
<reference evidence="9" key="1">
    <citation type="journal article" date="2019" name="Int. J. Syst. Evol. Microbiol.">
        <title>The Global Catalogue of Microorganisms (GCM) 10K type strain sequencing project: providing services to taxonomists for standard genome sequencing and annotation.</title>
        <authorList>
            <consortium name="The Broad Institute Genomics Platform"/>
            <consortium name="The Broad Institute Genome Sequencing Center for Infectious Disease"/>
            <person name="Wu L."/>
            <person name="Ma J."/>
        </authorList>
    </citation>
    <scope>NUCLEOTIDE SEQUENCE [LARGE SCALE GENOMIC DNA]</scope>
    <source>
        <strain evidence="9">NBRC 108730</strain>
    </source>
</reference>
<evidence type="ECO:0000256" key="3">
    <source>
        <dbReference type="ARBA" id="ARBA00022692"/>
    </source>
</evidence>
<evidence type="ECO:0000256" key="5">
    <source>
        <dbReference type="ARBA" id="ARBA00023136"/>
    </source>
</evidence>
<feature type="transmembrane region" description="Helical" evidence="7">
    <location>
        <begin position="420"/>
        <end position="442"/>
    </location>
</feature>
<proteinExistence type="inferred from homology"/>
<feature type="transmembrane region" description="Helical" evidence="7">
    <location>
        <begin position="95"/>
        <end position="116"/>
    </location>
</feature>
<dbReference type="Gene3D" id="1.20.1730.10">
    <property type="entry name" value="Sodium/glucose cotransporter"/>
    <property type="match status" value="2"/>
</dbReference>
<keyword evidence="4 7" id="KW-1133">Transmembrane helix</keyword>